<feature type="chain" id="PRO_5039655294" evidence="1">
    <location>
        <begin position="26"/>
        <end position="263"/>
    </location>
</feature>
<evidence type="ECO:0000256" key="1">
    <source>
        <dbReference type="SAM" id="SignalP"/>
    </source>
</evidence>
<reference evidence="3" key="2">
    <citation type="journal article" date="2021" name="PeerJ">
        <title>Extensive microbial diversity within the chicken gut microbiome revealed by metagenomics and culture.</title>
        <authorList>
            <person name="Gilroy R."/>
            <person name="Ravi A."/>
            <person name="Getino M."/>
            <person name="Pursley I."/>
            <person name="Horton D.L."/>
            <person name="Alikhan N.F."/>
            <person name="Baker D."/>
            <person name="Gharbi K."/>
            <person name="Hall N."/>
            <person name="Watson M."/>
            <person name="Adriaenssens E.M."/>
            <person name="Foster-Nyarko E."/>
            <person name="Jarju S."/>
            <person name="Secka A."/>
            <person name="Antonio M."/>
            <person name="Oren A."/>
            <person name="Chaudhuri R.R."/>
            <person name="La Ragione R."/>
            <person name="Hildebrand F."/>
            <person name="Pallen M.J."/>
        </authorList>
    </citation>
    <scope>NUCLEOTIDE SEQUENCE</scope>
    <source>
        <strain evidence="3">13766</strain>
    </source>
</reference>
<accession>A0A9D1K5Q3</accession>
<evidence type="ECO:0000259" key="2">
    <source>
        <dbReference type="Pfam" id="PF03413"/>
    </source>
</evidence>
<dbReference type="Gene3D" id="3.10.450.40">
    <property type="match status" value="3"/>
</dbReference>
<dbReference type="AlphaFoldDB" id="A0A9D1K5Q3"/>
<evidence type="ECO:0000313" key="4">
    <source>
        <dbReference type="Proteomes" id="UP000824140"/>
    </source>
</evidence>
<feature type="signal peptide" evidence="1">
    <location>
        <begin position="1"/>
        <end position="25"/>
    </location>
</feature>
<dbReference type="Proteomes" id="UP000824140">
    <property type="component" value="Unassembled WGS sequence"/>
</dbReference>
<feature type="domain" description="PepSY" evidence="2">
    <location>
        <begin position="45"/>
        <end position="103"/>
    </location>
</feature>
<comment type="caution">
    <text evidence="3">The sequence shown here is derived from an EMBL/GenBank/DDBJ whole genome shotgun (WGS) entry which is preliminary data.</text>
</comment>
<gene>
    <name evidence="3" type="ORF">IAA84_02375</name>
</gene>
<proteinExistence type="predicted"/>
<protein>
    <submittedName>
        <fullName evidence="3">PepSY domain-containing protein</fullName>
    </submittedName>
</protein>
<keyword evidence="1" id="KW-0732">Signal</keyword>
<feature type="domain" description="PepSY" evidence="2">
    <location>
        <begin position="198"/>
        <end position="256"/>
    </location>
</feature>
<evidence type="ECO:0000313" key="3">
    <source>
        <dbReference type="EMBL" id="HIS91842.1"/>
    </source>
</evidence>
<dbReference type="InterPro" id="IPR025711">
    <property type="entry name" value="PepSY"/>
</dbReference>
<organism evidence="3 4">
    <name type="scientific">Candidatus Alectryocaccomicrobium excrementavium</name>
    <dbReference type="NCBI Taxonomy" id="2840668"/>
    <lineage>
        <taxon>Bacteria</taxon>
        <taxon>Bacillati</taxon>
        <taxon>Bacillota</taxon>
        <taxon>Clostridia</taxon>
        <taxon>Candidatus Alectryocaccomicrobium</taxon>
    </lineage>
</organism>
<reference evidence="3" key="1">
    <citation type="submission" date="2020-10" db="EMBL/GenBank/DDBJ databases">
        <authorList>
            <person name="Gilroy R."/>
        </authorList>
    </citation>
    <scope>NUCLEOTIDE SEQUENCE</scope>
    <source>
        <strain evidence="3">13766</strain>
    </source>
</reference>
<dbReference type="Pfam" id="PF03413">
    <property type="entry name" value="PepSY"/>
    <property type="match status" value="3"/>
</dbReference>
<feature type="domain" description="PepSY" evidence="2">
    <location>
        <begin position="120"/>
        <end position="182"/>
    </location>
</feature>
<sequence length="263" mass="29559">MTKRNKLFLVFSLLLCAALSVTALAQSETAPTATPAIPYGPVDNEQQAESIAIAHAGLTAEQVTNIRSYLDRDDGVDVYEVEFYTADAKYEYQILPEDGQVRSWEYDVLRRGSGNTEVLVSDAQAWEIARNDAGVPADAEVTILQEKLEYDDGFRKYELDFTYENARYEYDVDANTGDILSIQYEAIPVPASTNGVDEDRAFSIALEHAGLTEADIRAKRIETDRERHGIEYEIEFRAGGYEYEYTIDAATGEILSFERDRDD</sequence>
<name>A0A9D1K5Q3_9FIRM</name>
<dbReference type="EMBL" id="DVJN01000045">
    <property type="protein sequence ID" value="HIS91842.1"/>
    <property type="molecule type" value="Genomic_DNA"/>
</dbReference>